<evidence type="ECO:0000256" key="3">
    <source>
        <dbReference type="ARBA" id="ARBA00022519"/>
    </source>
</evidence>
<comment type="subcellular location">
    <subcellularLocation>
        <location evidence="1 7">Cell membrane</location>
        <topology evidence="1 7">Multi-pass membrane protein</topology>
    </subcellularLocation>
</comment>
<dbReference type="PANTHER" id="PTHR30213">
    <property type="entry name" value="INNER MEMBRANE PROTEIN YHJD"/>
    <property type="match status" value="1"/>
</dbReference>
<keyword evidence="3" id="KW-0997">Cell inner membrane</keyword>
<feature type="transmembrane region" description="Helical" evidence="7">
    <location>
        <begin position="34"/>
        <end position="54"/>
    </location>
</feature>
<feature type="transmembrane region" description="Helical" evidence="7">
    <location>
        <begin position="238"/>
        <end position="262"/>
    </location>
</feature>
<dbReference type="AlphaFoldDB" id="A0A090IJ82"/>
<organism evidence="8 9">
    <name type="scientific">Aliivibrio wodanis</name>
    <dbReference type="NCBI Taxonomy" id="80852"/>
    <lineage>
        <taxon>Bacteria</taxon>
        <taxon>Pseudomonadati</taxon>
        <taxon>Pseudomonadota</taxon>
        <taxon>Gammaproteobacteria</taxon>
        <taxon>Vibrionales</taxon>
        <taxon>Vibrionaceae</taxon>
        <taxon>Aliivibrio</taxon>
    </lineage>
</organism>
<name>A0A090IJ82_9GAMM</name>
<feature type="transmembrane region" description="Helical" evidence="7">
    <location>
        <begin position="97"/>
        <end position="116"/>
    </location>
</feature>
<keyword evidence="5 7" id="KW-1133">Transmembrane helix</keyword>
<keyword evidence="6 7" id="KW-0472">Membrane</keyword>
<dbReference type="STRING" id="80852.AWOD_I_0099"/>
<comment type="similarity">
    <text evidence="7">Belongs to the UPF0761 family.</text>
</comment>
<evidence type="ECO:0000313" key="9">
    <source>
        <dbReference type="Proteomes" id="UP000032427"/>
    </source>
</evidence>
<keyword evidence="2 7" id="KW-1003">Cell membrane</keyword>
<evidence type="ECO:0000256" key="4">
    <source>
        <dbReference type="ARBA" id="ARBA00022692"/>
    </source>
</evidence>
<dbReference type="Proteomes" id="UP000032427">
    <property type="component" value="Chromosome 1"/>
</dbReference>
<evidence type="ECO:0000313" key="8">
    <source>
        <dbReference type="EMBL" id="CED70197.1"/>
    </source>
</evidence>
<proteinExistence type="inferred from homology"/>
<gene>
    <name evidence="8" type="primary">rbn</name>
    <name evidence="8" type="ORF">AWOD_I_0099</name>
</gene>
<keyword evidence="9" id="KW-1185">Reference proteome</keyword>
<dbReference type="PATRIC" id="fig|80852.17.peg.102"/>
<dbReference type="GO" id="GO:0005886">
    <property type="term" value="C:plasma membrane"/>
    <property type="evidence" value="ECO:0007669"/>
    <property type="project" value="UniProtKB-SubCell"/>
</dbReference>
<dbReference type="NCBIfam" id="TIGR00765">
    <property type="entry name" value="yihY_not_rbn"/>
    <property type="match status" value="1"/>
</dbReference>
<evidence type="ECO:0000256" key="1">
    <source>
        <dbReference type="ARBA" id="ARBA00004651"/>
    </source>
</evidence>
<evidence type="ECO:0000256" key="2">
    <source>
        <dbReference type="ARBA" id="ARBA00022475"/>
    </source>
</evidence>
<dbReference type="InterPro" id="IPR017039">
    <property type="entry name" value="Virul_fac_BrkB"/>
</dbReference>
<dbReference type="NCBIfam" id="NF002457">
    <property type="entry name" value="PRK01637.1"/>
    <property type="match status" value="1"/>
</dbReference>
<dbReference type="HAMAP" id="MF_00672">
    <property type="entry name" value="UPF0761"/>
    <property type="match status" value="1"/>
</dbReference>
<evidence type="ECO:0000256" key="5">
    <source>
        <dbReference type="ARBA" id="ARBA00022989"/>
    </source>
</evidence>
<dbReference type="EMBL" id="LN554846">
    <property type="protein sequence ID" value="CED70197.1"/>
    <property type="molecule type" value="Genomic_DNA"/>
</dbReference>
<feature type="transmembrane region" description="Helical" evidence="7">
    <location>
        <begin position="205"/>
        <end position="226"/>
    </location>
</feature>
<dbReference type="PANTHER" id="PTHR30213:SF0">
    <property type="entry name" value="UPF0761 MEMBRANE PROTEIN YIHY"/>
    <property type="match status" value="1"/>
</dbReference>
<feature type="transmembrane region" description="Helical" evidence="7">
    <location>
        <begin position="137"/>
        <end position="160"/>
    </location>
</feature>
<evidence type="ECO:0000256" key="6">
    <source>
        <dbReference type="ARBA" id="ARBA00023136"/>
    </source>
</evidence>
<dbReference type="KEGG" id="awd:AWOD_I_0099"/>
<keyword evidence="4 7" id="KW-0812">Transmembrane</keyword>
<dbReference type="OrthoDB" id="9808671at2"/>
<evidence type="ECO:0000256" key="7">
    <source>
        <dbReference type="HAMAP-Rule" id="MF_00672"/>
    </source>
</evidence>
<dbReference type="GeneID" id="28539629"/>
<protein>
    <recommendedName>
        <fullName evidence="7">UPF0761 membrane protein AWOD_I_0099</fullName>
    </recommendedName>
</protein>
<dbReference type="InterPro" id="IPR023679">
    <property type="entry name" value="UPF0761_bac"/>
</dbReference>
<reference evidence="9" key="1">
    <citation type="submission" date="2014-09" db="EMBL/GenBank/DDBJ databases">
        <authorList>
            <person name="Hjerde E."/>
        </authorList>
    </citation>
    <scope>NUCLEOTIDE SEQUENCE [LARGE SCALE GENOMIC DNA]</scope>
    <source>
        <strain evidence="9">06/09/139</strain>
    </source>
</reference>
<dbReference type="Pfam" id="PF03631">
    <property type="entry name" value="Virul_fac_BrkB"/>
    <property type="match status" value="1"/>
</dbReference>
<dbReference type="PIRSF" id="PIRSF035875">
    <property type="entry name" value="RNase_BN"/>
    <property type="match status" value="1"/>
</dbReference>
<accession>A0A090IJ82</accession>
<dbReference type="HOGENOM" id="CLU_032288_0_0_6"/>
<feature type="transmembrane region" description="Helical" evidence="7">
    <location>
        <begin position="180"/>
        <end position="198"/>
    </location>
</feature>
<sequence length="310" mass="34358">MEEKIKHKLRISWSYFLFLKQRIIHDRLTVSAGYMAYITLLSLVPLITVLLSVLSQFPIFSGAGETVQAFVIQNFVPAASDAVESSLNEFIANTGKMTAVGSGFLFVAAVMLISTIDKNLNYIWRVKQGRRTIYSFSLYWMIITLGPLLVGASIATTSYLTSLKIMDDEIVSSFYRTLLGWLPIILSLSAFVGLYLLVPNKKVRVSHALIGAMSAGCLFEVSKVGFAHYITQFPSYQVIYGALAAVPILFVWVYLCWIIVLLGAEITASLGEFDGWLAGDMNIDILESDIDVLTEQQGFIKSDSTDPESK</sequence>